<reference evidence="2 3" key="1">
    <citation type="journal article" date="2020" name="ISME J.">
        <title>Enrichment and physiological characterization of a novel comammox Nitrospira indicates ammonium inhibition of complete nitrification.</title>
        <authorList>
            <person name="Sakoula D."/>
            <person name="Koch H."/>
            <person name="Frank J."/>
            <person name="Jetten M.S.M."/>
            <person name="van Kessel M.A.H.J."/>
            <person name="Lucker S."/>
        </authorList>
    </citation>
    <scope>NUCLEOTIDE SEQUENCE [LARGE SCALE GENOMIC DNA]</scope>
    <source>
        <strain evidence="2">Comreactor17</strain>
    </source>
</reference>
<organism evidence="2 3">
    <name type="scientific">Candidatus Nitrospira kreftii</name>
    <dbReference type="NCBI Taxonomy" id="2652173"/>
    <lineage>
        <taxon>Bacteria</taxon>
        <taxon>Pseudomonadati</taxon>
        <taxon>Nitrospirota</taxon>
        <taxon>Nitrospiria</taxon>
        <taxon>Nitrospirales</taxon>
        <taxon>Nitrospiraceae</taxon>
        <taxon>Nitrospira</taxon>
    </lineage>
</organism>
<dbReference type="KEGG" id="nkf:Nkreftii_002230"/>
<dbReference type="Proteomes" id="UP000593737">
    <property type="component" value="Chromosome"/>
</dbReference>
<protein>
    <submittedName>
        <fullName evidence="2">Uncharacterized protein</fullName>
    </submittedName>
</protein>
<feature type="transmembrane region" description="Helical" evidence="1">
    <location>
        <begin position="12"/>
        <end position="34"/>
    </location>
</feature>
<evidence type="ECO:0000313" key="3">
    <source>
        <dbReference type="Proteomes" id="UP000593737"/>
    </source>
</evidence>
<sequence length="79" mass="8581">MTTILWRAVPGCAEIVVIFVFSPLAGSAVTPLGSRLCANSAPRYVMNVQRYASVMLHIMLYAAHVRISVGGVRMCAAKW</sequence>
<accession>A0A7S8IZP0</accession>
<evidence type="ECO:0000313" key="2">
    <source>
        <dbReference type="EMBL" id="QPD04456.1"/>
    </source>
</evidence>
<evidence type="ECO:0000256" key="1">
    <source>
        <dbReference type="SAM" id="Phobius"/>
    </source>
</evidence>
<gene>
    <name evidence="2" type="ORF">Nkreftii_002230</name>
</gene>
<proteinExistence type="predicted"/>
<dbReference type="EMBL" id="CP047423">
    <property type="protein sequence ID" value="QPD04456.1"/>
    <property type="molecule type" value="Genomic_DNA"/>
</dbReference>
<keyword evidence="1" id="KW-0812">Transmembrane</keyword>
<name>A0A7S8IZP0_9BACT</name>
<dbReference type="AlphaFoldDB" id="A0A7S8IZP0"/>
<keyword evidence="1" id="KW-0472">Membrane</keyword>
<keyword evidence="1" id="KW-1133">Transmembrane helix</keyword>